<reference evidence="1 2" key="1">
    <citation type="submission" date="2023-09" db="EMBL/GenBank/DDBJ databases">
        <authorList>
            <person name="Wang M."/>
        </authorList>
    </citation>
    <scope>NUCLEOTIDE SEQUENCE [LARGE SCALE GENOMIC DNA]</scope>
    <source>
        <strain evidence="1">GT-2023</strain>
        <tissue evidence="1">Liver</tissue>
    </source>
</reference>
<comment type="caution">
    <text evidence="1">The sequence shown here is derived from an EMBL/GenBank/DDBJ whole genome shotgun (WGS) entry which is preliminary data.</text>
</comment>
<evidence type="ECO:0000313" key="2">
    <source>
        <dbReference type="Proteomes" id="UP001558613"/>
    </source>
</evidence>
<dbReference type="EMBL" id="JAYMGO010000009">
    <property type="protein sequence ID" value="KAL1267862.1"/>
    <property type="molecule type" value="Genomic_DNA"/>
</dbReference>
<protein>
    <submittedName>
        <fullName evidence="1">Uncharacterized protein</fullName>
    </submittedName>
</protein>
<evidence type="ECO:0000313" key="1">
    <source>
        <dbReference type="EMBL" id="KAL1267862.1"/>
    </source>
</evidence>
<proteinExistence type="predicted"/>
<sequence>MHKGHFLKQMLGSRGVELKAMNVLIRGKGLRRLNHYSRFLFKQKHTVTCSELWGDMSGTVRSGRSQQACRLGKEMEGEDLKWEWGEKRRAPVDVGDSGSKGKPLGLDSICSWLNSAFAGTATNFAFDFQHC</sequence>
<organism evidence="1 2">
    <name type="scientific">Cirrhinus molitorella</name>
    <name type="common">mud carp</name>
    <dbReference type="NCBI Taxonomy" id="172907"/>
    <lineage>
        <taxon>Eukaryota</taxon>
        <taxon>Metazoa</taxon>
        <taxon>Chordata</taxon>
        <taxon>Craniata</taxon>
        <taxon>Vertebrata</taxon>
        <taxon>Euteleostomi</taxon>
        <taxon>Actinopterygii</taxon>
        <taxon>Neopterygii</taxon>
        <taxon>Teleostei</taxon>
        <taxon>Ostariophysi</taxon>
        <taxon>Cypriniformes</taxon>
        <taxon>Cyprinidae</taxon>
        <taxon>Labeoninae</taxon>
        <taxon>Labeonini</taxon>
        <taxon>Cirrhinus</taxon>
    </lineage>
</organism>
<keyword evidence="2" id="KW-1185">Reference proteome</keyword>
<dbReference type="Proteomes" id="UP001558613">
    <property type="component" value="Unassembled WGS sequence"/>
</dbReference>
<name>A0ABR3MTE1_9TELE</name>
<gene>
    <name evidence="1" type="ORF">QQF64_033225</name>
</gene>
<accession>A0ABR3MTE1</accession>